<feature type="compositionally biased region" description="Basic and acidic residues" evidence="2">
    <location>
        <begin position="29"/>
        <end position="43"/>
    </location>
</feature>
<dbReference type="AlphaFoldDB" id="A0A7D9HQ71"/>
<comment type="caution">
    <text evidence="3">The sequence shown here is derived from an EMBL/GenBank/DDBJ whole genome shotgun (WGS) entry which is preliminary data.</text>
</comment>
<proteinExistence type="predicted"/>
<name>A0A7D9HQ71_PARCT</name>
<evidence type="ECO:0000256" key="2">
    <source>
        <dbReference type="SAM" id="MobiDB-lite"/>
    </source>
</evidence>
<feature type="coiled-coil region" evidence="1">
    <location>
        <begin position="115"/>
        <end position="142"/>
    </location>
</feature>
<feature type="region of interest" description="Disordered" evidence="2">
    <location>
        <begin position="78"/>
        <end position="104"/>
    </location>
</feature>
<accession>A0A7D9HQ71</accession>
<evidence type="ECO:0000313" key="3">
    <source>
        <dbReference type="EMBL" id="CAB3988084.1"/>
    </source>
</evidence>
<gene>
    <name evidence="3" type="ORF">PACLA_8A015093</name>
</gene>
<organism evidence="3 4">
    <name type="scientific">Paramuricea clavata</name>
    <name type="common">Red gorgonian</name>
    <name type="synonym">Violescent sea-whip</name>
    <dbReference type="NCBI Taxonomy" id="317549"/>
    <lineage>
        <taxon>Eukaryota</taxon>
        <taxon>Metazoa</taxon>
        <taxon>Cnidaria</taxon>
        <taxon>Anthozoa</taxon>
        <taxon>Octocorallia</taxon>
        <taxon>Malacalcyonacea</taxon>
        <taxon>Plexauridae</taxon>
        <taxon>Paramuricea</taxon>
    </lineage>
</organism>
<feature type="region of interest" description="Disordered" evidence="2">
    <location>
        <begin position="29"/>
        <end position="59"/>
    </location>
</feature>
<reference evidence="3" key="1">
    <citation type="submission" date="2020-04" db="EMBL/GenBank/DDBJ databases">
        <authorList>
            <person name="Alioto T."/>
            <person name="Alioto T."/>
            <person name="Gomez Garrido J."/>
        </authorList>
    </citation>
    <scope>NUCLEOTIDE SEQUENCE</scope>
    <source>
        <strain evidence="3">A484AB</strain>
    </source>
</reference>
<dbReference type="Proteomes" id="UP001152795">
    <property type="component" value="Unassembled WGS sequence"/>
</dbReference>
<keyword evidence="1" id="KW-0175">Coiled coil</keyword>
<protein>
    <submittedName>
        <fullName evidence="3">Uncharacterized protein</fullName>
    </submittedName>
</protein>
<dbReference type="EMBL" id="CACRXK020001277">
    <property type="protein sequence ID" value="CAB3988084.1"/>
    <property type="molecule type" value="Genomic_DNA"/>
</dbReference>
<evidence type="ECO:0000313" key="4">
    <source>
        <dbReference type="Proteomes" id="UP001152795"/>
    </source>
</evidence>
<feature type="compositionally biased region" description="Basic and acidic residues" evidence="2">
    <location>
        <begin position="85"/>
        <end position="95"/>
    </location>
</feature>
<sequence length="475" mass="54260">MPVKHKIIVSSNQHTLFQMFDKKIYDRENEVESESRELEKNTELDEITEMDDTEGDATNAINKTTSTEKECLDSEDFVSKKRNRRAESEPIPEKAVKKHFCSQSGENTGDASMIVELIKESNDRIEKKLDASEQKIIEILIEMILSTHARKQLERIETEHLAESKRQARSYTAGMNLFRIRYNEIMQGNSYNSFESDILTAKLNKCEVGDENHSRMFARALTKDIAAIMDIDLKQALSRKLDCTNQRPPVGMLEVPPVTHHDAAGLAAMAKKVLNGAGVKDSQLEGVGWDGQYVLLGVMEKLIELLDIPGMDTDTKRKWITQMWEPAHNIELATKDIREMTTVFDWFVEHISIVNGIIQTLNIGKGLEQCLTAAEEQNRRLYRLTNLTTTRFSAYFERSLSNFEKDFPVIVQALQTRSIESGEKDAREHASNSLKKILTRTFIMVNLGLIDIYRLLGSYSCLLQTVEQFPWTVEQ</sequence>
<keyword evidence="4" id="KW-1185">Reference proteome</keyword>
<feature type="compositionally biased region" description="Acidic residues" evidence="2">
    <location>
        <begin position="44"/>
        <end position="55"/>
    </location>
</feature>
<evidence type="ECO:0000256" key="1">
    <source>
        <dbReference type="SAM" id="Coils"/>
    </source>
</evidence>